<name>A0A0B1SEU0_OESDE</name>
<dbReference type="SUPFAM" id="SSF53254">
    <property type="entry name" value="Phosphoglycerate mutase-like"/>
    <property type="match status" value="1"/>
</dbReference>
<dbReference type="InterPro" id="IPR029033">
    <property type="entry name" value="His_PPase_superfam"/>
</dbReference>
<dbReference type="OrthoDB" id="258392at2759"/>
<dbReference type="GO" id="GO:0016791">
    <property type="term" value="F:phosphatase activity"/>
    <property type="evidence" value="ECO:0007669"/>
    <property type="project" value="UniProtKB-ARBA"/>
</dbReference>
<keyword evidence="2" id="KW-1185">Reference proteome</keyword>
<accession>A0A0B1SEU0</accession>
<evidence type="ECO:0000313" key="1">
    <source>
        <dbReference type="EMBL" id="KHJ81700.1"/>
    </source>
</evidence>
<dbReference type="EMBL" id="KN586622">
    <property type="protein sequence ID" value="KHJ81700.1"/>
    <property type="molecule type" value="Genomic_DNA"/>
</dbReference>
<evidence type="ECO:0000313" key="2">
    <source>
        <dbReference type="Proteomes" id="UP000053660"/>
    </source>
</evidence>
<dbReference type="Proteomes" id="UP000053660">
    <property type="component" value="Unassembled WGS sequence"/>
</dbReference>
<dbReference type="AlphaFoldDB" id="A0A0B1SEU0"/>
<organism evidence="1 2">
    <name type="scientific">Oesophagostomum dentatum</name>
    <name type="common">Nodular worm</name>
    <dbReference type="NCBI Taxonomy" id="61180"/>
    <lineage>
        <taxon>Eukaryota</taxon>
        <taxon>Metazoa</taxon>
        <taxon>Ecdysozoa</taxon>
        <taxon>Nematoda</taxon>
        <taxon>Chromadorea</taxon>
        <taxon>Rhabditida</taxon>
        <taxon>Rhabditina</taxon>
        <taxon>Rhabditomorpha</taxon>
        <taxon>Strongyloidea</taxon>
        <taxon>Strongylidae</taxon>
        <taxon>Oesophagostomum</taxon>
    </lineage>
</organism>
<proteinExistence type="predicted"/>
<reference evidence="1 2" key="1">
    <citation type="submission" date="2014-03" db="EMBL/GenBank/DDBJ databases">
        <title>Draft genome of the hookworm Oesophagostomum dentatum.</title>
        <authorList>
            <person name="Mitreva M."/>
        </authorList>
    </citation>
    <scope>NUCLEOTIDE SEQUENCE [LARGE SCALE GENOMIC DNA]</scope>
    <source>
        <strain evidence="1 2">OD-Hann</strain>
    </source>
</reference>
<gene>
    <name evidence="1" type="ORF">OESDEN_18612</name>
</gene>
<protein>
    <submittedName>
        <fullName evidence="1">Uncharacterized protein</fullName>
    </submittedName>
</protein>
<sequence>MSNMLGMYGQNTGDSVAEEDYPIEPGWPAGFIPIAIHTVDDDTDYIGNADAVCARQDRLWAMAKSSDELQAFQNRPDVVQVLTTLTANCGENVTIDNLWVIQDALLIEVHFIHIGIILAYLF</sequence>
<dbReference type="Gene3D" id="3.40.50.1240">
    <property type="entry name" value="Phosphoglycerate mutase-like"/>
    <property type="match status" value="1"/>
</dbReference>